<feature type="compositionally biased region" description="Basic and acidic residues" evidence="9">
    <location>
        <begin position="40"/>
        <end position="81"/>
    </location>
</feature>
<dbReference type="Proteomes" id="UP000481288">
    <property type="component" value="Unassembled WGS sequence"/>
</dbReference>
<comment type="caution">
    <text evidence="13">The sequence shown here is derived from an EMBL/GenBank/DDBJ whole genome shotgun (WGS) entry which is preliminary data.</text>
</comment>
<evidence type="ECO:0000313" key="14">
    <source>
        <dbReference type="Proteomes" id="UP000481288"/>
    </source>
</evidence>
<dbReference type="PROSITE" id="PS50157">
    <property type="entry name" value="ZINC_FINGER_C2H2_2"/>
    <property type="match status" value="1"/>
</dbReference>
<dbReference type="Gene3D" id="3.30.70.330">
    <property type="match status" value="2"/>
</dbReference>
<dbReference type="InterPro" id="IPR036443">
    <property type="entry name" value="Znf_RanBP2_sf"/>
</dbReference>
<dbReference type="GO" id="GO:0005634">
    <property type="term" value="C:nucleus"/>
    <property type="evidence" value="ECO:0007669"/>
    <property type="project" value="UniProtKB-SubCell"/>
</dbReference>
<dbReference type="PROSITE" id="PS50174">
    <property type="entry name" value="G_PATCH"/>
    <property type="match status" value="1"/>
</dbReference>
<dbReference type="OrthoDB" id="29221at2759"/>
<dbReference type="SUPFAM" id="SSF54928">
    <property type="entry name" value="RNA-binding domain, RBD"/>
    <property type="match status" value="2"/>
</dbReference>
<dbReference type="InterPro" id="IPR000467">
    <property type="entry name" value="G_patch_dom"/>
</dbReference>
<gene>
    <name evidence="13" type="ORF">LCER1_G002575</name>
</gene>
<protein>
    <submittedName>
        <fullName evidence="13">Putative RNA-binding protein</fullName>
    </submittedName>
</protein>
<accession>A0A7D8UVB6</accession>
<reference evidence="13 14" key="1">
    <citation type="submission" date="2018-05" db="EMBL/GenBank/DDBJ databases">
        <title>Whole genome sequencing for identification of molecular markers to develop diagnostic detection tools for the regulated plant pathogen Lachnellula willkommii.</title>
        <authorList>
            <person name="Giroux E."/>
            <person name="Bilodeau G."/>
        </authorList>
    </citation>
    <scope>NUCLEOTIDE SEQUENCE [LARGE SCALE GENOMIC DNA]</scope>
    <source>
        <strain evidence="13 14">CBS 625.97</strain>
    </source>
</reference>
<dbReference type="PANTHER" id="PTHR13948">
    <property type="entry name" value="RNA-BINDING PROTEIN"/>
    <property type="match status" value="1"/>
</dbReference>
<name>A0A7D8UVB6_9HELO</name>
<keyword evidence="5" id="KW-0862">Zinc</keyword>
<dbReference type="SMART" id="SM00547">
    <property type="entry name" value="ZnF_RBZ"/>
    <property type="match status" value="1"/>
</dbReference>
<feature type="region of interest" description="Disordered" evidence="9">
    <location>
        <begin position="602"/>
        <end position="656"/>
    </location>
</feature>
<sequence length="738" mass="82069">MYEDPPHDVDQLQYEYHDVPLQGYRKDNTRTPPRGPAGERMYDSDRYPRDERDGRGHGRERSRSPRWEGRGRYTDRDREGYRSPPRNRSRSRSPYFGGPPNRNVILEGLPTEMTQEDVGRPIPPLRTSYHHFILSDWPLGRFLDLQILNELRQSFRLEGLEEVRLIKDKKTGVSRQFAFAQFAGISEARRFLEQYYPTVALYGAYDPNHSTTTQPAQVRIAFSRDDRDKSGKGEDDWRCEVCYASNFSTRTLCYRCNAPRTRATAHGVVVAQGNTSSFSGFAVTGDSDASPDGTASQFLLLRGLEPGVNEELLAKGAIKLYKTKATPTTLPADAPVAKKTKIASTSIDSSMGAKDGSLRRVLLVRDRQSNDSWKYGFAEFNTVEDAQAAMTKYKASEKFTISSKPVVVSYIHAGVFVPVLHPLGEEFGNFTFSPLSNAAIKLMYWDEAAYASEYVIATAKQPTISKNKETEHAKLAAAAAGEGLVAPGKEGEPRSKKRKVEKDTKVVAPHLKFWTSKHAEIHGVPAKNEDVTSDTQIESVTKSEEEVAELPPSQTLADLERKCCLLCSRQFKTEAEVNKHERISQLHRDNMKDEKLVAKALAKMRKSESVSDNSAYRDRAKERRQAFNQPKQPAAQHNRPKASGTVPTKKEEDTPVTSKGAALLGKMGWTAGEGLGAQGSGRTDAITTELYAQGVGLGAQGGKVGDAAEEAHRQTKGSYADFLNKTKDKAKERFDSLT</sequence>
<keyword evidence="7" id="KW-0539">Nucleus</keyword>
<dbReference type="Gene3D" id="4.10.1060.10">
    <property type="entry name" value="Zinc finger, RanBP2-type"/>
    <property type="match status" value="1"/>
</dbReference>
<dbReference type="Pfam" id="PF01585">
    <property type="entry name" value="G-patch"/>
    <property type="match status" value="1"/>
</dbReference>
<dbReference type="GO" id="GO:0003723">
    <property type="term" value="F:RNA binding"/>
    <property type="evidence" value="ECO:0007669"/>
    <property type="project" value="UniProtKB-KW"/>
</dbReference>
<evidence type="ECO:0000259" key="12">
    <source>
        <dbReference type="PROSITE" id="PS50199"/>
    </source>
</evidence>
<dbReference type="InterPro" id="IPR001876">
    <property type="entry name" value="Znf_RanBP2"/>
</dbReference>
<feature type="region of interest" description="Disordered" evidence="9">
    <location>
        <begin position="1"/>
        <end position="103"/>
    </location>
</feature>
<evidence type="ECO:0000256" key="4">
    <source>
        <dbReference type="ARBA" id="ARBA00022771"/>
    </source>
</evidence>
<evidence type="ECO:0000256" key="1">
    <source>
        <dbReference type="ARBA" id="ARBA00004123"/>
    </source>
</evidence>
<dbReference type="SUPFAM" id="SSF90209">
    <property type="entry name" value="Ran binding protein zinc finger-like"/>
    <property type="match status" value="1"/>
</dbReference>
<organism evidence="13 14">
    <name type="scientific">Lachnellula cervina</name>
    <dbReference type="NCBI Taxonomy" id="1316786"/>
    <lineage>
        <taxon>Eukaryota</taxon>
        <taxon>Fungi</taxon>
        <taxon>Dikarya</taxon>
        <taxon>Ascomycota</taxon>
        <taxon>Pezizomycotina</taxon>
        <taxon>Leotiomycetes</taxon>
        <taxon>Helotiales</taxon>
        <taxon>Lachnaceae</taxon>
        <taxon>Lachnellula</taxon>
    </lineage>
</organism>
<dbReference type="InterPro" id="IPR013087">
    <property type="entry name" value="Znf_C2H2_type"/>
</dbReference>
<evidence type="ECO:0000256" key="7">
    <source>
        <dbReference type="ARBA" id="ARBA00023242"/>
    </source>
</evidence>
<evidence type="ECO:0000256" key="2">
    <source>
        <dbReference type="ARBA" id="ARBA00022723"/>
    </source>
</evidence>
<evidence type="ECO:0000256" key="6">
    <source>
        <dbReference type="ARBA" id="ARBA00022884"/>
    </source>
</evidence>
<keyword evidence="4 8" id="KW-0863">Zinc-finger</keyword>
<evidence type="ECO:0000259" key="11">
    <source>
        <dbReference type="PROSITE" id="PS50174"/>
    </source>
</evidence>
<proteinExistence type="predicted"/>
<dbReference type="EMBL" id="QGMG01000182">
    <property type="protein sequence ID" value="TVY56145.1"/>
    <property type="molecule type" value="Genomic_DNA"/>
</dbReference>
<dbReference type="PROSITE" id="PS50199">
    <property type="entry name" value="ZF_RANBP2_2"/>
    <property type="match status" value="1"/>
</dbReference>
<feature type="domain" description="RanBP2-type" evidence="12">
    <location>
        <begin position="229"/>
        <end position="262"/>
    </location>
</feature>
<feature type="compositionally biased region" description="Basic and acidic residues" evidence="9">
    <location>
        <begin position="605"/>
        <end position="625"/>
    </location>
</feature>
<keyword evidence="3" id="KW-0677">Repeat</keyword>
<evidence type="ECO:0000313" key="13">
    <source>
        <dbReference type="EMBL" id="TVY56145.1"/>
    </source>
</evidence>
<feature type="domain" description="G-patch" evidence="11">
    <location>
        <begin position="656"/>
        <end position="702"/>
    </location>
</feature>
<feature type="domain" description="C2H2-type" evidence="10">
    <location>
        <begin position="561"/>
        <end position="592"/>
    </location>
</feature>
<dbReference type="AlphaFoldDB" id="A0A7D8UVB6"/>
<dbReference type="PROSITE" id="PS01358">
    <property type="entry name" value="ZF_RANBP2_1"/>
    <property type="match status" value="1"/>
</dbReference>
<evidence type="ECO:0000256" key="8">
    <source>
        <dbReference type="PROSITE-ProRule" id="PRU00322"/>
    </source>
</evidence>
<dbReference type="InterPro" id="IPR035979">
    <property type="entry name" value="RBD_domain_sf"/>
</dbReference>
<dbReference type="InterPro" id="IPR055494">
    <property type="entry name" value="DUF7066"/>
</dbReference>
<keyword evidence="14" id="KW-1185">Reference proteome</keyword>
<comment type="subcellular location">
    <subcellularLocation>
        <location evidence="1">Nucleus</location>
    </subcellularLocation>
</comment>
<keyword evidence="6" id="KW-0694">RNA-binding</keyword>
<dbReference type="InterPro" id="IPR012677">
    <property type="entry name" value="Nucleotide-bd_a/b_plait_sf"/>
</dbReference>
<evidence type="ECO:0000256" key="3">
    <source>
        <dbReference type="ARBA" id="ARBA00022737"/>
    </source>
</evidence>
<keyword evidence="2" id="KW-0479">Metal-binding</keyword>
<dbReference type="GO" id="GO:0000398">
    <property type="term" value="P:mRNA splicing, via spliceosome"/>
    <property type="evidence" value="ECO:0007669"/>
    <property type="project" value="TreeGrafter"/>
</dbReference>
<feature type="compositionally biased region" description="Basic and acidic residues" evidence="9">
    <location>
        <begin position="1"/>
        <end position="29"/>
    </location>
</feature>
<dbReference type="PANTHER" id="PTHR13948:SF3">
    <property type="entry name" value="FI21118P1"/>
    <property type="match status" value="1"/>
</dbReference>
<evidence type="ECO:0000256" key="5">
    <source>
        <dbReference type="ARBA" id="ARBA00022833"/>
    </source>
</evidence>
<dbReference type="GO" id="GO:0008270">
    <property type="term" value="F:zinc ion binding"/>
    <property type="evidence" value="ECO:0007669"/>
    <property type="project" value="UniProtKB-KW"/>
</dbReference>
<dbReference type="Pfam" id="PF23217">
    <property type="entry name" value="DUF7066"/>
    <property type="match status" value="1"/>
</dbReference>
<evidence type="ECO:0000259" key="10">
    <source>
        <dbReference type="PROSITE" id="PS50157"/>
    </source>
</evidence>
<dbReference type="SMART" id="SM00443">
    <property type="entry name" value="G_patch"/>
    <property type="match status" value="1"/>
</dbReference>
<evidence type="ECO:0000256" key="9">
    <source>
        <dbReference type="SAM" id="MobiDB-lite"/>
    </source>
</evidence>